<dbReference type="AlphaFoldDB" id="A0A6L9MR49"/>
<reference evidence="1 2" key="1">
    <citation type="submission" date="2020-01" db="EMBL/GenBank/DDBJ databases">
        <title>Genomes of bacteria type strains.</title>
        <authorList>
            <person name="Chen J."/>
            <person name="Zhu S."/>
            <person name="Yang J."/>
        </authorList>
    </citation>
    <scope>NUCLEOTIDE SEQUENCE [LARGE SCALE GENOMIC DNA]</scope>
    <source>
        <strain evidence="1 2">LMG 22958</strain>
    </source>
</reference>
<dbReference type="Proteomes" id="UP000478837">
    <property type="component" value="Unassembled WGS sequence"/>
</dbReference>
<dbReference type="EMBL" id="JAAAWP010000002">
    <property type="protein sequence ID" value="NDW20636.1"/>
    <property type="molecule type" value="Genomic_DNA"/>
</dbReference>
<evidence type="ECO:0000313" key="2">
    <source>
        <dbReference type="Proteomes" id="UP000478837"/>
    </source>
</evidence>
<gene>
    <name evidence="1" type="ORF">GTW09_03760</name>
</gene>
<dbReference type="RefSeq" id="WP_163110200.1">
    <property type="nucleotide sequence ID" value="NZ_JAAAWP010000002.1"/>
</dbReference>
<name>A0A6L9MR49_9ALTE</name>
<evidence type="ECO:0008006" key="3">
    <source>
        <dbReference type="Google" id="ProtNLM"/>
    </source>
</evidence>
<dbReference type="Gene3D" id="2.120.10.10">
    <property type="match status" value="1"/>
</dbReference>
<organism evidence="1 2">
    <name type="scientific">Alteromonas hispanica</name>
    <dbReference type="NCBI Taxonomy" id="315421"/>
    <lineage>
        <taxon>Bacteria</taxon>
        <taxon>Pseudomonadati</taxon>
        <taxon>Pseudomonadota</taxon>
        <taxon>Gammaproteobacteria</taxon>
        <taxon>Alteromonadales</taxon>
        <taxon>Alteromonadaceae</taxon>
        <taxon>Alteromonas/Salinimonas group</taxon>
        <taxon>Alteromonas</taxon>
    </lineage>
</organism>
<dbReference type="SUPFAM" id="SSF50939">
    <property type="entry name" value="Sialidases"/>
    <property type="match status" value="1"/>
</dbReference>
<evidence type="ECO:0000313" key="1">
    <source>
        <dbReference type="EMBL" id="NDW20636.1"/>
    </source>
</evidence>
<comment type="caution">
    <text evidence="1">The sequence shown here is derived from an EMBL/GenBank/DDBJ whole genome shotgun (WGS) entry which is preliminary data.</text>
</comment>
<accession>A0A6L9MR49</accession>
<dbReference type="InterPro" id="IPR036278">
    <property type="entry name" value="Sialidase_sf"/>
</dbReference>
<keyword evidence="2" id="KW-1185">Reference proteome</keyword>
<protein>
    <recommendedName>
        <fullName evidence="3">Exo-alpha-sialidase</fullName>
    </recommendedName>
</protein>
<proteinExistence type="predicted"/>
<sequence>MINNLKTKNIKRISRSAEHAAFTDLCENPFDSTSSSLLCVYREADTHVSPNGKIVLCEIDKKSMTSNTLQELQIPGSDLRDPKFSFDGECLFITAYAKTLLDNGSISRHMVSYSSTNGKTWSAPNHFGDDAWWIWNCDRYKSYFYGFAYNRAAESISLYRGNLDNSMHCYRENVFGLEKSGKGYPNESALLFDGQGNANVFLRRDADTFSAQFGFSPPPYSDWEWHDLGVYIGGPAAAKLENGNFLVAGRHVDWDSESFSTRLWHFNTKTKTLSELVTLPSGGDTSYPGLVINDDILYASYYSSHIDGQSRVYLAKLCGVKSLNTTI</sequence>